<dbReference type="EMBL" id="DSVI01000010">
    <property type="protein sequence ID" value="HGT48093.1"/>
    <property type="molecule type" value="Genomic_DNA"/>
</dbReference>
<proteinExistence type="inferred from homology"/>
<sequence length="304" mass="33693">MKKIIITGATGLIGRKLSQKLTEAGHQIIVFSRNASSAKNILKKDFTYIDWDYSKSDKWVESISTADAIVHLAGINLFAKRWNKKFKEEILASRKETTKALVDAVKLSQAKPEVFVSASGVGYYGDCGDKQLDENSPAGNDFLAEVCKVWEAEAAEVEQADVRRVSVRTGIVLSKEDGALKRMLLPFKLFVGGPLGNGKQWFPWIHIDDIVGIYFHAIENQNLNGAVNAASPNICTMKEFAKTLGKVLHRPSLFPVPELALKIAIGEAGKVVLMSQRVKVNKLLESGYKFKFENLEEALRNLLL</sequence>
<feature type="domain" description="DUF1731" evidence="3">
    <location>
        <begin position="256"/>
        <end position="302"/>
    </location>
</feature>
<dbReference type="Pfam" id="PF01370">
    <property type="entry name" value="Epimerase"/>
    <property type="match status" value="1"/>
</dbReference>
<gene>
    <name evidence="4" type="ORF">ENS56_08660</name>
</gene>
<dbReference type="InterPro" id="IPR013549">
    <property type="entry name" value="DUF1731"/>
</dbReference>
<comment type="caution">
    <text evidence="4">The sequence shown here is derived from an EMBL/GenBank/DDBJ whole genome shotgun (WGS) entry which is preliminary data.</text>
</comment>
<organism evidence="4">
    <name type="scientific">Ignavibacterium album</name>
    <dbReference type="NCBI Taxonomy" id="591197"/>
    <lineage>
        <taxon>Bacteria</taxon>
        <taxon>Pseudomonadati</taxon>
        <taxon>Ignavibacteriota</taxon>
        <taxon>Ignavibacteria</taxon>
        <taxon>Ignavibacteriales</taxon>
        <taxon>Ignavibacteriaceae</taxon>
        <taxon>Ignavibacterium</taxon>
    </lineage>
</organism>
<accession>A0A832D1V7</accession>
<evidence type="ECO:0000259" key="3">
    <source>
        <dbReference type="Pfam" id="PF08338"/>
    </source>
</evidence>
<dbReference type="NCBIfam" id="TIGR01777">
    <property type="entry name" value="yfcH"/>
    <property type="match status" value="1"/>
</dbReference>
<comment type="similarity">
    <text evidence="1">Belongs to the NAD(P)-dependent epimerase/dehydratase family. SDR39U1 subfamily.</text>
</comment>
<name>A0A832D1V7_9BACT</name>
<reference evidence="4" key="1">
    <citation type="journal article" date="2020" name="mSystems">
        <title>Genome- and Community-Level Interaction Insights into Carbon Utilization and Element Cycling Functions of Hydrothermarchaeota in Hydrothermal Sediment.</title>
        <authorList>
            <person name="Zhou Z."/>
            <person name="Liu Y."/>
            <person name="Xu W."/>
            <person name="Pan J."/>
            <person name="Luo Z.H."/>
            <person name="Li M."/>
        </authorList>
    </citation>
    <scope>NUCLEOTIDE SEQUENCE [LARGE SCALE GENOMIC DNA]</scope>
    <source>
        <strain evidence="4">SpSt-500</strain>
    </source>
</reference>
<evidence type="ECO:0000256" key="1">
    <source>
        <dbReference type="ARBA" id="ARBA00009353"/>
    </source>
</evidence>
<dbReference type="InterPro" id="IPR001509">
    <property type="entry name" value="Epimerase_deHydtase"/>
</dbReference>
<evidence type="ECO:0000259" key="2">
    <source>
        <dbReference type="Pfam" id="PF01370"/>
    </source>
</evidence>
<dbReference type="Pfam" id="PF08338">
    <property type="entry name" value="DUF1731"/>
    <property type="match status" value="1"/>
</dbReference>
<evidence type="ECO:0000313" key="4">
    <source>
        <dbReference type="EMBL" id="HGT48093.1"/>
    </source>
</evidence>
<dbReference type="InterPro" id="IPR036291">
    <property type="entry name" value="NAD(P)-bd_dom_sf"/>
</dbReference>
<dbReference type="Gene3D" id="3.40.50.720">
    <property type="entry name" value="NAD(P)-binding Rossmann-like Domain"/>
    <property type="match status" value="1"/>
</dbReference>
<dbReference type="CDD" id="cd05242">
    <property type="entry name" value="SDR_a8"/>
    <property type="match status" value="1"/>
</dbReference>
<dbReference type="PANTHER" id="PTHR11092">
    <property type="entry name" value="SUGAR NUCLEOTIDE EPIMERASE RELATED"/>
    <property type="match status" value="1"/>
</dbReference>
<feature type="domain" description="NAD-dependent epimerase/dehydratase" evidence="2">
    <location>
        <begin position="4"/>
        <end position="228"/>
    </location>
</feature>
<protein>
    <submittedName>
        <fullName evidence="4">TIGR01777 family protein</fullName>
    </submittedName>
</protein>
<dbReference type="InterPro" id="IPR010099">
    <property type="entry name" value="SDR39U1"/>
</dbReference>
<dbReference type="SUPFAM" id="SSF51735">
    <property type="entry name" value="NAD(P)-binding Rossmann-fold domains"/>
    <property type="match status" value="1"/>
</dbReference>
<dbReference type="AlphaFoldDB" id="A0A832D1V7"/>
<dbReference type="PANTHER" id="PTHR11092:SF0">
    <property type="entry name" value="EPIMERASE FAMILY PROTEIN SDR39U1"/>
    <property type="match status" value="1"/>
</dbReference>